<keyword evidence="7" id="KW-0869">Chloride channel</keyword>
<feature type="transmembrane region" description="Helical" evidence="10">
    <location>
        <begin position="80"/>
        <end position="100"/>
    </location>
</feature>
<keyword evidence="2" id="KW-0813">Transport</keyword>
<organism evidence="11 12">
    <name type="scientific">Paracoccus aminovorans</name>
    <dbReference type="NCBI Taxonomy" id="34004"/>
    <lineage>
        <taxon>Bacteria</taxon>
        <taxon>Pseudomonadati</taxon>
        <taxon>Pseudomonadota</taxon>
        <taxon>Alphaproteobacteria</taxon>
        <taxon>Rhodobacterales</taxon>
        <taxon>Paracoccaceae</taxon>
        <taxon>Paracoccus</taxon>
    </lineage>
</organism>
<dbReference type="InterPro" id="IPR050368">
    <property type="entry name" value="ClC-type_chloride_channel"/>
</dbReference>
<gene>
    <name evidence="11" type="ORF">SAMN04488021_11135</name>
</gene>
<feature type="transmembrane region" description="Helical" evidence="10">
    <location>
        <begin position="34"/>
        <end position="60"/>
    </location>
</feature>
<accession>A0A1I2ZWZ4</accession>
<keyword evidence="9" id="KW-0407">Ion channel</keyword>
<evidence type="ECO:0000256" key="10">
    <source>
        <dbReference type="SAM" id="Phobius"/>
    </source>
</evidence>
<evidence type="ECO:0000256" key="6">
    <source>
        <dbReference type="ARBA" id="ARBA00023136"/>
    </source>
</evidence>
<dbReference type="SUPFAM" id="SSF54631">
    <property type="entry name" value="CBS-domain pair"/>
    <property type="match status" value="1"/>
</dbReference>
<dbReference type="CDD" id="cd00400">
    <property type="entry name" value="Voltage_gated_ClC"/>
    <property type="match status" value="1"/>
</dbReference>
<dbReference type="InterPro" id="IPR001807">
    <property type="entry name" value="ClC"/>
</dbReference>
<dbReference type="Gene3D" id="1.10.3080.10">
    <property type="entry name" value="Clc chloride channel"/>
    <property type="match status" value="1"/>
</dbReference>
<evidence type="ECO:0000256" key="8">
    <source>
        <dbReference type="ARBA" id="ARBA00023214"/>
    </source>
</evidence>
<feature type="transmembrane region" description="Helical" evidence="10">
    <location>
        <begin position="290"/>
        <end position="309"/>
    </location>
</feature>
<evidence type="ECO:0000256" key="2">
    <source>
        <dbReference type="ARBA" id="ARBA00022448"/>
    </source>
</evidence>
<evidence type="ECO:0000256" key="9">
    <source>
        <dbReference type="ARBA" id="ARBA00023303"/>
    </source>
</evidence>
<evidence type="ECO:0000256" key="7">
    <source>
        <dbReference type="ARBA" id="ARBA00023173"/>
    </source>
</evidence>
<dbReference type="EMBL" id="FOPU01000011">
    <property type="protein sequence ID" value="SFH42200.1"/>
    <property type="molecule type" value="Genomic_DNA"/>
</dbReference>
<dbReference type="RefSeq" id="WP_083412666.1">
    <property type="nucleotide sequence ID" value="NZ_CBCRYP010000022.1"/>
</dbReference>
<feature type="transmembrane region" description="Helical" evidence="10">
    <location>
        <begin position="412"/>
        <end position="433"/>
    </location>
</feature>
<feature type="transmembrane region" description="Helical" evidence="10">
    <location>
        <begin position="176"/>
        <end position="200"/>
    </location>
</feature>
<evidence type="ECO:0000256" key="4">
    <source>
        <dbReference type="ARBA" id="ARBA00022989"/>
    </source>
</evidence>
<dbReference type="GO" id="GO:0034707">
    <property type="term" value="C:chloride channel complex"/>
    <property type="evidence" value="ECO:0007669"/>
    <property type="project" value="UniProtKB-KW"/>
</dbReference>
<keyword evidence="12" id="KW-1185">Reference proteome</keyword>
<dbReference type="Gene3D" id="3.10.580.10">
    <property type="entry name" value="CBS-domain"/>
    <property type="match status" value="1"/>
</dbReference>
<feature type="transmembrane region" description="Helical" evidence="10">
    <location>
        <begin position="384"/>
        <end position="406"/>
    </location>
</feature>
<dbReference type="PANTHER" id="PTHR43427">
    <property type="entry name" value="CHLORIDE CHANNEL PROTEIN CLC-E"/>
    <property type="match status" value="1"/>
</dbReference>
<feature type="transmembrane region" description="Helical" evidence="10">
    <location>
        <begin position="249"/>
        <end position="270"/>
    </location>
</feature>
<evidence type="ECO:0000256" key="1">
    <source>
        <dbReference type="ARBA" id="ARBA00004141"/>
    </source>
</evidence>
<evidence type="ECO:0000256" key="5">
    <source>
        <dbReference type="ARBA" id="ARBA00023065"/>
    </source>
</evidence>
<proteinExistence type="predicted"/>
<feature type="transmembrane region" description="Helical" evidence="10">
    <location>
        <begin position="349"/>
        <end position="372"/>
    </location>
</feature>
<evidence type="ECO:0000256" key="3">
    <source>
        <dbReference type="ARBA" id="ARBA00022692"/>
    </source>
</evidence>
<dbReference type="InterPro" id="IPR046342">
    <property type="entry name" value="CBS_dom_sf"/>
</dbReference>
<dbReference type="AlphaFoldDB" id="A0A1I2ZWZ4"/>
<evidence type="ECO:0000313" key="11">
    <source>
        <dbReference type="EMBL" id="SFH42200.1"/>
    </source>
</evidence>
<evidence type="ECO:0000313" key="12">
    <source>
        <dbReference type="Proteomes" id="UP000183635"/>
    </source>
</evidence>
<keyword evidence="3 10" id="KW-0812">Transmembrane</keyword>
<name>A0A1I2ZWZ4_9RHOB</name>
<dbReference type="PANTHER" id="PTHR43427:SF6">
    <property type="entry name" value="CHLORIDE CHANNEL PROTEIN CLC-E"/>
    <property type="match status" value="1"/>
</dbReference>
<dbReference type="Pfam" id="PF00654">
    <property type="entry name" value="Voltage_CLC"/>
    <property type="match status" value="1"/>
</dbReference>
<dbReference type="SUPFAM" id="SSF81340">
    <property type="entry name" value="Clc chloride channel"/>
    <property type="match status" value="1"/>
</dbReference>
<dbReference type="STRING" id="34004.SAMN04488021_11135"/>
<reference evidence="11 12" key="1">
    <citation type="submission" date="2016-10" db="EMBL/GenBank/DDBJ databases">
        <authorList>
            <person name="de Groot N.N."/>
        </authorList>
    </citation>
    <scope>NUCLEOTIDE SEQUENCE [LARGE SCALE GENOMIC DNA]</scope>
    <source>
        <strain evidence="11 12">DSM 8537</strain>
    </source>
</reference>
<sequence>MPYARKIAPRRLMLSWLHRINDLRRRLRDQEAMLVVLAAGLGAVVGLAVSGLHMLLLAAQGLLFRLPRDGALSALDQIPAWPYVLVPAVGGLVLGVWALAAQRIRPAEIVDPIEANALYGGKMSVWDSLRLAWLTLLSNLSGASVGMEAGYSQLGASLFSAVAQPFRLRREDKRCLTSAGAAAAIAAAFNAPLAGAFYGFELVHGSYAPRNIAIIGAAVISGTLARRAIEPHGSLFHLPQVEALPDNLLPLFVVLGLLAALTGTATMRLVSVFERMFQKTRLPGWARPAAGGLILGAMALASPQILGSGHDAIQGHITGDWTLAAVALLLVGKLVASALSLGAGFRGGLFSSSLFIGCLLGALVVQLLVLVLPGMAEVRIPAMLAGMAAVGAAITGAPLTMVFLVLEITGNFAFTLGVLTSAFIASTVVRLTFGYSFSTWRFHLRGIPLLGAHDVGWVRELTAGRMMRSDILRVPLHQPVARLRQEVPLGSRKYAFAVDEQGRYAGIIDMATVHDPDISDLAELLLAADCVIGAEAQVFRQDNIQTVLDQFSRTQLEILPVLDGPAAMRVVGSLTEAYCLKRYAQELDSRRSDEIGAP</sequence>
<keyword evidence="6 10" id="KW-0472">Membrane</keyword>
<keyword evidence="8" id="KW-0868">Chloride</keyword>
<dbReference type="PRINTS" id="PR00762">
    <property type="entry name" value="CLCHANNEL"/>
</dbReference>
<keyword evidence="5" id="KW-0406">Ion transport</keyword>
<dbReference type="OrthoDB" id="9814803at2"/>
<protein>
    <submittedName>
        <fullName evidence="11">Chloride channel protein, CIC family</fullName>
    </submittedName>
</protein>
<dbReference type="GO" id="GO:0005254">
    <property type="term" value="F:chloride channel activity"/>
    <property type="evidence" value="ECO:0007669"/>
    <property type="project" value="UniProtKB-KW"/>
</dbReference>
<dbReference type="InterPro" id="IPR014743">
    <property type="entry name" value="Cl-channel_core"/>
</dbReference>
<comment type="subcellular location">
    <subcellularLocation>
        <location evidence="1">Membrane</location>
        <topology evidence="1">Multi-pass membrane protein</topology>
    </subcellularLocation>
</comment>
<keyword evidence="4 10" id="KW-1133">Transmembrane helix</keyword>
<feature type="transmembrane region" description="Helical" evidence="10">
    <location>
        <begin position="321"/>
        <end position="343"/>
    </location>
</feature>
<dbReference type="Proteomes" id="UP000183635">
    <property type="component" value="Unassembled WGS sequence"/>
</dbReference>